<accession>A0A9Q1GVF4</accession>
<dbReference type="Proteomes" id="UP001153076">
    <property type="component" value="Unassembled WGS sequence"/>
</dbReference>
<dbReference type="EMBL" id="JAKOGI010001154">
    <property type="protein sequence ID" value="KAJ8427345.1"/>
    <property type="molecule type" value="Genomic_DNA"/>
</dbReference>
<proteinExistence type="predicted"/>
<evidence type="ECO:0000313" key="2">
    <source>
        <dbReference type="Proteomes" id="UP001153076"/>
    </source>
</evidence>
<protein>
    <submittedName>
        <fullName evidence="1">Uncharacterized protein</fullName>
    </submittedName>
</protein>
<name>A0A9Q1GVF4_9CARY</name>
<evidence type="ECO:0000313" key="1">
    <source>
        <dbReference type="EMBL" id="KAJ8427345.1"/>
    </source>
</evidence>
<dbReference type="OrthoDB" id="2919534at2759"/>
<organism evidence="1 2">
    <name type="scientific">Carnegiea gigantea</name>
    <dbReference type="NCBI Taxonomy" id="171969"/>
    <lineage>
        <taxon>Eukaryota</taxon>
        <taxon>Viridiplantae</taxon>
        <taxon>Streptophyta</taxon>
        <taxon>Embryophyta</taxon>
        <taxon>Tracheophyta</taxon>
        <taxon>Spermatophyta</taxon>
        <taxon>Magnoliopsida</taxon>
        <taxon>eudicotyledons</taxon>
        <taxon>Gunneridae</taxon>
        <taxon>Pentapetalae</taxon>
        <taxon>Caryophyllales</taxon>
        <taxon>Cactineae</taxon>
        <taxon>Cactaceae</taxon>
        <taxon>Cactoideae</taxon>
        <taxon>Echinocereeae</taxon>
        <taxon>Carnegiea</taxon>
    </lineage>
</organism>
<keyword evidence="2" id="KW-1185">Reference proteome</keyword>
<sequence length="171" mass="19370">MDTLKNFMTTMKDTILQQVTEQVKKTMDVVSSMRPMPAFNYVPTEGCEPSYRRTPVDSLHRSDESLSPVDMQRALPVLHGRTICEGCTESRGLLRGQEVNPTGVTQIPLRFGDKSKTWNLEVDFLVVDVPTAYNVILGRLTLHRLKVVIVSYLLQLQYEANDDNARKLQGD</sequence>
<comment type="caution">
    <text evidence="1">The sequence shown here is derived from an EMBL/GenBank/DDBJ whole genome shotgun (WGS) entry which is preliminary data.</text>
</comment>
<dbReference type="AlphaFoldDB" id="A0A9Q1GVF4"/>
<reference evidence="1" key="1">
    <citation type="submission" date="2022-04" db="EMBL/GenBank/DDBJ databases">
        <title>Carnegiea gigantea Genome sequencing and assembly v2.</title>
        <authorList>
            <person name="Copetti D."/>
            <person name="Sanderson M.J."/>
            <person name="Burquez A."/>
            <person name="Wojciechowski M.F."/>
        </authorList>
    </citation>
    <scope>NUCLEOTIDE SEQUENCE</scope>
    <source>
        <strain evidence="1">SGP5-SGP5p</strain>
        <tissue evidence="1">Aerial part</tissue>
    </source>
</reference>
<gene>
    <name evidence="1" type="ORF">Cgig2_013033</name>
</gene>